<evidence type="ECO:0000313" key="6">
    <source>
        <dbReference type="EMBL" id="MBC6466693.1"/>
    </source>
</evidence>
<reference evidence="6 7" key="1">
    <citation type="submission" date="2020-06" db="EMBL/GenBank/DDBJ databases">
        <title>Actinomadura xiongansis sp. nov., isolated from soil of Baiyangdian.</title>
        <authorList>
            <person name="Zhang X."/>
        </authorList>
    </citation>
    <scope>NUCLEOTIDE SEQUENCE [LARGE SCALE GENOMIC DNA]</scope>
    <source>
        <strain evidence="6 7">HBUM206468</strain>
    </source>
</reference>
<dbReference type="PROSITE" id="PS50931">
    <property type="entry name" value="HTH_LYSR"/>
    <property type="match status" value="1"/>
</dbReference>
<accession>A0ABR7LQM1</accession>
<dbReference type="Proteomes" id="UP000805614">
    <property type="component" value="Unassembled WGS sequence"/>
</dbReference>
<dbReference type="InterPro" id="IPR000847">
    <property type="entry name" value="LysR_HTH_N"/>
</dbReference>
<dbReference type="EMBL" id="JABVEC010000009">
    <property type="protein sequence ID" value="MBC6466693.1"/>
    <property type="molecule type" value="Genomic_DNA"/>
</dbReference>
<dbReference type="InterPro" id="IPR036388">
    <property type="entry name" value="WH-like_DNA-bd_sf"/>
</dbReference>
<keyword evidence="7" id="KW-1185">Reference proteome</keyword>
<dbReference type="Gene3D" id="3.40.190.10">
    <property type="entry name" value="Periplasmic binding protein-like II"/>
    <property type="match status" value="2"/>
</dbReference>
<name>A0ABR7LQM1_9ACTN</name>
<dbReference type="Gene3D" id="1.10.10.10">
    <property type="entry name" value="Winged helix-like DNA-binding domain superfamily/Winged helix DNA-binding domain"/>
    <property type="match status" value="1"/>
</dbReference>
<comment type="similarity">
    <text evidence="1">Belongs to the LysR transcriptional regulatory family.</text>
</comment>
<dbReference type="RefSeq" id="WP_187243704.1">
    <property type="nucleotide sequence ID" value="NZ_BAAAOK010000013.1"/>
</dbReference>
<dbReference type="SUPFAM" id="SSF53850">
    <property type="entry name" value="Periplasmic binding protein-like II"/>
    <property type="match status" value="1"/>
</dbReference>
<protein>
    <submittedName>
        <fullName evidence="6">LysR family transcriptional regulator</fullName>
    </submittedName>
</protein>
<organism evidence="6 7">
    <name type="scientific">Actinomadura alba</name>
    <dbReference type="NCBI Taxonomy" id="406431"/>
    <lineage>
        <taxon>Bacteria</taxon>
        <taxon>Bacillati</taxon>
        <taxon>Actinomycetota</taxon>
        <taxon>Actinomycetes</taxon>
        <taxon>Streptosporangiales</taxon>
        <taxon>Thermomonosporaceae</taxon>
        <taxon>Actinomadura</taxon>
    </lineage>
</organism>
<evidence type="ECO:0000256" key="2">
    <source>
        <dbReference type="ARBA" id="ARBA00023015"/>
    </source>
</evidence>
<dbReference type="InterPro" id="IPR036390">
    <property type="entry name" value="WH_DNA-bd_sf"/>
</dbReference>
<dbReference type="SUPFAM" id="SSF46785">
    <property type="entry name" value="Winged helix' DNA-binding domain"/>
    <property type="match status" value="1"/>
</dbReference>
<keyword evidence="4" id="KW-0804">Transcription</keyword>
<dbReference type="PANTHER" id="PTHR30346:SF0">
    <property type="entry name" value="HCA OPERON TRANSCRIPTIONAL ACTIVATOR HCAR"/>
    <property type="match status" value="1"/>
</dbReference>
<dbReference type="Pfam" id="PF00126">
    <property type="entry name" value="HTH_1"/>
    <property type="match status" value="1"/>
</dbReference>
<comment type="caution">
    <text evidence="6">The sequence shown here is derived from an EMBL/GenBank/DDBJ whole genome shotgun (WGS) entry which is preliminary data.</text>
</comment>
<evidence type="ECO:0000259" key="5">
    <source>
        <dbReference type="PROSITE" id="PS50931"/>
    </source>
</evidence>
<feature type="domain" description="HTH lysR-type" evidence="5">
    <location>
        <begin position="1"/>
        <end position="60"/>
    </location>
</feature>
<evidence type="ECO:0000256" key="1">
    <source>
        <dbReference type="ARBA" id="ARBA00009437"/>
    </source>
</evidence>
<evidence type="ECO:0000256" key="3">
    <source>
        <dbReference type="ARBA" id="ARBA00023125"/>
    </source>
</evidence>
<evidence type="ECO:0000256" key="4">
    <source>
        <dbReference type="ARBA" id="ARBA00023163"/>
    </source>
</evidence>
<keyword evidence="2" id="KW-0805">Transcription regulation</keyword>
<dbReference type="PRINTS" id="PR00039">
    <property type="entry name" value="HTHLYSR"/>
</dbReference>
<sequence>MDLDLAQVRGFVAVAERLHFGRAAATLFVSQQALSKRIQRLEQAIGEPLFVRGKHGVELNAVGARFLPYARELIAAADAAVVAARSDSRPLRVDVWGHLQAPLRLVSRLIRECPDLLVDVSMRRSLGAAADALQRGEIDAAFGRVHDLADPWPTRLRSRLVYLERDAIGLPAAHRLGNAAVIQTSELRGERLWMPGTATPPEVMGFCRRFAEHFGMELDTGGHNLGPDHVLDVLGSDPIACTLVGSDWHVPADAAVRKVQLRPQPCFPWSLVWRDGDRHPHPHLPRLLGFVEKTGRDEDWLVCRPGRDWMPEIDLPDLVHG</sequence>
<gene>
    <name evidence="6" type="ORF">HKK74_14440</name>
</gene>
<keyword evidence="3" id="KW-0238">DNA-binding</keyword>
<evidence type="ECO:0000313" key="7">
    <source>
        <dbReference type="Proteomes" id="UP000805614"/>
    </source>
</evidence>
<proteinExistence type="inferred from homology"/>
<dbReference type="PANTHER" id="PTHR30346">
    <property type="entry name" value="TRANSCRIPTIONAL DUAL REGULATOR HCAR-RELATED"/>
    <property type="match status" value="1"/>
</dbReference>